<comment type="subunit">
    <text evidence="7">Part of a complex composed of FtsB, FtsL and FtsQ.</text>
</comment>
<dbReference type="InterPro" id="IPR007060">
    <property type="entry name" value="FtsL/DivIC"/>
</dbReference>
<dbReference type="PANTHER" id="PTHR37485:SF1">
    <property type="entry name" value="CELL DIVISION PROTEIN FTSB"/>
    <property type="match status" value="1"/>
</dbReference>
<keyword evidence="2 7" id="KW-0132">Cell division</keyword>
<keyword evidence="5 7" id="KW-0472">Membrane</keyword>
<dbReference type="EMBL" id="CACSIO010000005">
    <property type="protein sequence ID" value="CAA0099332.1"/>
    <property type="molecule type" value="Genomic_DNA"/>
</dbReference>
<feature type="topological domain" description="Periplasmic" evidence="7">
    <location>
        <begin position="32"/>
        <end position="104"/>
    </location>
</feature>
<dbReference type="AlphaFoldDB" id="A0A5S9P7E1"/>
<dbReference type="InterPro" id="IPR023081">
    <property type="entry name" value="Cell_div_FtsB"/>
</dbReference>
<gene>
    <name evidence="7 9" type="primary">ftsB</name>
    <name evidence="9" type="ORF">OPDIPICF_04269</name>
</gene>
<comment type="function">
    <text evidence="7">Essential cell division protein. May link together the upstream cell division proteins, which are predominantly cytoplasmic, with the downstream cell division proteins, which are predominantly periplasmic.</text>
</comment>
<protein>
    <recommendedName>
        <fullName evidence="7">Cell division protein FtsB</fullName>
    </recommendedName>
</protein>
<name>A0A5S9P7E1_9GAMM</name>
<keyword evidence="6 7" id="KW-0131">Cell cycle</keyword>
<evidence type="ECO:0000256" key="3">
    <source>
        <dbReference type="ARBA" id="ARBA00022692"/>
    </source>
</evidence>
<evidence type="ECO:0000256" key="8">
    <source>
        <dbReference type="SAM" id="Phobius"/>
    </source>
</evidence>
<evidence type="ECO:0000256" key="7">
    <source>
        <dbReference type="HAMAP-Rule" id="MF_00599"/>
    </source>
</evidence>
<sequence>MSSVTHQKLNVRMLNGFLIVMFLFLQACLWVGEGSIGYNVGLLGKIEEQQRTNAQMKARNDQIAAEVLGLQEGHAGIEEYARSQLGMIKTDETFFMVVDTPPSQ</sequence>
<evidence type="ECO:0000256" key="2">
    <source>
        <dbReference type="ARBA" id="ARBA00022618"/>
    </source>
</evidence>
<keyword evidence="10" id="KW-1185">Reference proteome</keyword>
<reference evidence="9 10" key="1">
    <citation type="submission" date="2019-11" db="EMBL/GenBank/DDBJ databases">
        <authorList>
            <person name="Holert J."/>
        </authorList>
    </citation>
    <scope>NUCLEOTIDE SEQUENCE [LARGE SCALE GENOMIC DNA]</scope>
    <source>
        <strain evidence="9">SB11_3</strain>
    </source>
</reference>
<evidence type="ECO:0000313" key="10">
    <source>
        <dbReference type="Proteomes" id="UP000441399"/>
    </source>
</evidence>
<evidence type="ECO:0000256" key="4">
    <source>
        <dbReference type="ARBA" id="ARBA00022989"/>
    </source>
</evidence>
<keyword evidence="7" id="KW-0997">Cell inner membrane</keyword>
<feature type="topological domain" description="Cytoplasmic" evidence="7">
    <location>
        <begin position="1"/>
        <end position="13"/>
    </location>
</feature>
<evidence type="ECO:0000256" key="5">
    <source>
        <dbReference type="ARBA" id="ARBA00023136"/>
    </source>
</evidence>
<dbReference type="GO" id="GO:0043093">
    <property type="term" value="P:FtsZ-dependent cytokinesis"/>
    <property type="evidence" value="ECO:0007669"/>
    <property type="project" value="UniProtKB-UniRule"/>
</dbReference>
<keyword evidence="1 7" id="KW-1003">Cell membrane</keyword>
<dbReference type="Pfam" id="PF04977">
    <property type="entry name" value="DivIC"/>
    <property type="match status" value="1"/>
</dbReference>
<dbReference type="GO" id="GO:0030428">
    <property type="term" value="C:cell septum"/>
    <property type="evidence" value="ECO:0007669"/>
    <property type="project" value="TreeGrafter"/>
</dbReference>
<evidence type="ECO:0000256" key="1">
    <source>
        <dbReference type="ARBA" id="ARBA00022475"/>
    </source>
</evidence>
<evidence type="ECO:0000313" key="9">
    <source>
        <dbReference type="EMBL" id="CAA0099332.1"/>
    </source>
</evidence>
<proteinExistence type="inferred from homology"/>
<keyword evidence="3 7" id="KW-0812">Transmembrane</keyword>
<accession>A0A5S9P7E1</accession>
<dbReference type="PANTHER" id="PTHR37485">
    <property type="entry name" value="CELL DIVISION PROTEIN FTSB"/>
    <property type="match status" value="1"/>
</dbReference>
<comment type="similarity">
    <text evidence="7">Belongs to the FtsB family.</text>
</comment>
<dbReference type="Proteomes" id="UP000441399">
    <property type="component" value="Unassembled WGS sequence"/>
</dbReference>
<dbReference type="GO" id="GO:0005886">
    <property type="term" value="C:plasma membrane"/>
    <property type="evidence" value="ECO:0007669"/>
    <property type="project" value="UniProtKB-SubCell"/>
</dbReference>
<keyword evidence="4 7" id="KW-1133">Transmembrane helix</keyword>
<feature type="transmembrane region" description="Helical" evidence="8">
    <location>
        <begin position="12"/>
        <end position="32"/>
    </location>
</feature>
<evidence type="ECO:0000256" key="6">
    <source>
        <dbReference type="ARBA" id="ARBA00023306"/>
    </source>
</evidence>
<organism evidence="9 10">
    <name type="scientific">BD1-7 clade bacterium</name>
    <dbReference type="NCBI Taxonomy" id="2029982"/>
    <lineage>
        <taxon>Bacteria</taxon>
        <taxon>Pseudomonadati</taxon>
        <taxon>Pseudomonadota</taxon>
        <taxon>Gammaproteobacteria</taxon>
        <taxon>Cellvibrionales</taxon>
        <taxon>Spongiibacteraceae</taxon>
        <taxon>BD1-7 clade</taxon>
    </lineage>
</organism>
<dbReference type="GO" id="GO:0032153">
    <property type="term" value="C:cell division site"/>
    <property type="evidence" value="ECO:0007669"/>
    <property type="project" value="UniProtKB-UniRule"/>
</dbReference>
<comment type="subcellular location">
    <subcellularLocation>
        <location evidence="7">Cell inner membrane</location>
        <topology evidence="7">Single-pass type II membrane protein</topology>
    </subcellularLocation>
    <text evidence="7">Localizes to the division septum.</text>
</comment>
<dbReference type="HAMAP" id="MF_00599">
    <property type="entry name" value="FtsB"/>
    <property type="match status" value="1"/>
</dbReference>